<gene>
    <name evidence="1" type="ORF">COO59_15210</name>
</gene>
<dbReference type="OrthoDB" id="6638117at2"/>
<dbReference type="RefSeq" id="WP_103060612.1">
    <property type="nucleotide sequence ID" value="NZ_BSOF01000034.1"/>
</dbReference>
<dbReference type="EMBL" id="NWUO01000011">
    <property type="protein sequence ID" value="PNS10952.1"/>
    <property type="molecule type" value="Genomic_DNA"/>
</dbReference>
<proteinExistence type="predicted"/>
<sequence length="289" mass="32996">MVRFNLLENALDSVETGLDYFNKALEGHDRRDYKQCLLNLFQAAELLLKAVVSRNGPGAIFNPASLQEKCVDPAHPTESELHQCKSVNVSQLCKLLKIYHPAEFSESALQMMKTVGQLRNNLQHFALEVRPQELAMQLSELYQQIFRPAFVIIQSDETENSWNSDLRQDIIALEQQFLDITVNQEYTLALCPVCESFSHFILYQGESFPTRTHCICCGFSLNNLQTWDFQECPECSAPSVIYLPKQRAGVCLWYKCEYSKMDGFVPMEPCECGAFRMEGHCSNCDSEES</sequence>
<protein>
    <submittedName>
        <fullName evidence="1">Uncharacterized protein</fullName>
    </submittedName>
</protein>
<dbReference type="AlphaFoldDB" id="A0A2K1Q7E3"/>
<name>A0A2K1Q7E3_9GAMM</name>
<organism evidence="1 2">
    <name type="scientific">Mixta theicola</name>
    <dbReference type="NCBI Taxonomy" id="1458355"/>
    <lineage>
        <taxon>Bacteria</taxon>
        <taxon>Pseudomonadati</taxon>
        <taxon>Pseudomonadota</taxon>
        <taxon>Gammaproteobacteria</taxon>
        <taxon>Enterobacterales</taxon>
        <taxon>Erwiniaceae</taxon>
        <taxon>Mixta</taxon>
    </lineage>
</organism>
<dbReference type="Proteomes" id="UP000236345">
    <property type="component" value="Unassembled WGS sequence"/>
</dbReference>
<accession>A0A2K1Q7E3</accession>
<comment type="caution">
    <text evidence="1">The sequence shown here is derived from an EMBL/GenBank/DDBJ whole genome shotgun (WGS) entry which is preliminary data.</text>
</comment>
<reference evidence="2" key="1">
    <citation type="submission" date="2017-09" db="EMBL/GenBank/DDBJ databases">
        <authorList>
            <person name="Palmer M."/>
            <person name="Steenkamp E.T."/>
            <person name="Coetzee M.P."/>
            <person name="Avontuur J.R."/>
            <person name="Van Zyl E."/>
            <person name="Chan W.-Y."/>
            <person name="Blom J."/>
            <person name="Venter S.N."/>
        </authorList>
    </citation>
    <scope>NUCLEOTIDE SEQUENCE [LARGE SCALE GENOMIC DNA]</scope>
    <source>
        <strain evidence="2">QC88-366</strain>
    </source>
</reference>
<evidence type="ECO:0000313" key="1">
    <source>
        <dbReference type="EMBL" id="PNS10952.1"/>
    </source>
</evidence>
<evidence type="ECO:0000313" key="2">
    <source>
        <dbReference type="Proteomes" id="UP000236345"/>
    </source>
</evidence>
<keyword evidence="2" id="KW-1185">Reference proteome</keyword>